<accession>A0ABV0WCK7</accession>
<dbReference type="EMBL" id="JAHRIM010041086">
    <property type="protein sequence ID" value="MEQ2266990.1"/>
    <property type="molecule type" value="Genomic_DNA"/>
</dbReference>
<comment type="caution">
    <text evidence="1">The sequence shown here is derived from an EMBL/GenBank/DDBJ whole genome shotgun (WGS) entry which is preliminary data.</text>
</comment>
<reference evidence="1 2" key="1">
    <citation type="submission" date="2021-06" db="EMBL/GenBank/DDBJ databases">
        <authorList>
            <person name="Palmer J.M."/>
        </authorList>
    </citation>
    <scope>NUCLEOTIDE SEQUENCE [LARGE SCALE GENOMIC DNA]</scope>
    <source>
        <strain evidence="1 2">XR_2019</strain>
        <tissue evidence="1">Muscle</tissue>
    </source>
</reference>
<evidence type="ECO:0000313" key="1">
    <source>
        <dbReference type="EMBL" id="MEQ2266990.1"/>
    </source>
</evidence>
<dbReference type="Proteomes" id="UP001444071">
    <property type="component" value="Unassembled WGS sequence"/>
</dbReference>
<name>A0ABV0WCK7_9TELE</name>
<keyword evidence="2" id="KW-1185">Reference proteome</keyword>
<evidence type="ECO:0000313" key="2">
    <source>
        <dbReference type="Proteomes" id="UP001444071"/>
    </source>
</evidence>
<sequence>MENGAKNNAAVKDSKQTKKSLVCHKNWTISVQVGLFTTFSACYIFCNIFCNVHVKFVKVLFFHYPSTDVSLTRGADRAFLSGRTDSIAQKRLDQFTFFIKSMQNASIKKL</sequence>
<protein>
    <submittedName>
        <fullName evidence="1">Uncharacterized protein</fullName>
    </submittedName>
</protein>
<proteinExistence type="predicted"/>
<gene>
    <name evidence="1" type="ORF">XENORESO_000288</name>
</gene>
<organism evidence="1 2">
    <name type="scientific">Xenotaenia resolanae</name>
    <dbReference type="NCBI Taxonomy" id="208358"/>
    <lineage>
        <taxon>Eukaryota</taxon>
        <taxon>Metazoa</taxon>
        <taxon>Chordata</taxon>
        <taxon>Craniata</taxon>
        <taxon>Vertebrata</taxon>
        <taxon>Euteleostomi</taxon>
        <taxon>Actinopterygii</taxon>
        <taxon>Neopterygii</taxon>
        <taxon>Teleostei</taxon>
        <taxon>Neoteleostei</taxon>
        <taxon>Acanthomorphata</taxon>
        <taxon>Ovalentaria</taxon>
        <taxon>Atherinomorphae</taxon>
        <taxon>Cyprinodontiformes</taxon>
        <taxon>Goodeidae</taxon>
        <taxon>Xenotaenia</taxon>
    </lineage>
</organism>